<feature type="region of interest" description="Disordered" evidence="2">
    <location>
        <begin position="2535"/>
        <end position="2555"/>
    </location>
</feature>
<feature type="domain" description="Cell morphogenesis central region" evidence="5">
    <location>
        <begin position="1642"/>
        <end position="1722"/>
    </location>
</feature>
<name>A0AAV7JMW9_9METZ</name>
<reference evidence="7 8" key="1">
    <citation type="journal article" date="2023" name="BMC Biol.">
        <title>The compact genome of the sponge Oopsacas minuta (Hexactinellida) is lacking key metazoan core genes.</title>
        <authorList>
            <person name="Santini S."/>
            <person name="Schenkelaars Q."/>
            <person name="Jourda C."/>
            <person name="Duchesne M."/>
            <person name="Belahbib H."/>
            <person name="Rocher C."/>
            <person name="Selva M."/>
            <person name="Riesgo A."/>
            <person name="Vervoort M."/>
            <person name="Leys S.P."/>
            <person name="Kodjabachian L."/>
            <person name="Le Bivic A."/>
            <person name="Borchiellini C."/>
            <person name="Claverie J.M."/>
            <person name="Renard E."/>
        </authorList>
    </citation>
    <scope>NUCLEOTIDE SEQUENCE [LARGE SCALE GENOMIC DNA]</scope>
    <source>
        <strain evidence="7">SPO-2</strain>
    </source>
</reference>
<organism evidence="7 8">
    <name type="scientific">Oopsacas minuta</name>
    <dbReference type="NCBI Taxonomy" id="111878"/>
    <lineage>
        <taxon>Eukaryota</taxon>
        <taxon>Metazoa</taxon>
        <taxon>Porifera</taxon>
        <taxon>Hexactinellida</taxon>
        <taxon>Hexasterophora</taxon>
        <taxon>Lyssacinosida</taxon>
        <taxon>Leucopsacidae</taxon>
        <taxon>Oopsacas</taxon>
    </lineage>
</organism>
<feature type="coiled-coil region" evidence="1">
    <location>
        <begin position="2674"/>
        <end position="2701"/>
    </location>
</feature>
<evidence type="ECO:0000313" key="7">
    <source>
        <dbReference type="EMBL" id="KAI6650250.1"/>
    </source>
</evidence>
<feature type="region of interest" description="Disordered" evidence="2">
    <location>
        <begin position="2830"/>
        <end position="2850"/>
    </location>
</feature>
<dbReference type="InterPro" id="IPR045842">
    <property type="entry name" value="Fry_C"/>
</dbReference>
<dbReference type="GO" id="GO:0005938">
    <property type="term" value="C:cell cortex"/>
    <property type="evidence" value="ECO:0007669"/>
    <property type="project" value="TreeGrafter"/>
</dbReference>
<feature type="domain" description="Cell morphogenesis central region" evidence="5">
    <location>
        <begin position="911"/>
        <end position="1006"/>
    </location>
</feature>
<dbReference type="Proteomes" id="UP001165289">
    <property type="component" value="Unassembled WGS sequence"/>
</dbReference>
<accession>A0AAV7JMW9</accession>
<comment type="caution">
    <text evidence="7">The sequence shown here is derived from an EMBL/GenBank/DDBJ whole genome shotgun (WGS) entry which is preliminary data.</text>
</comment>
<dbReference type="PANTHER" id="PTHR12295">
    <property type="entry name" value="FURRY-RELATED"/>
    <property type="match status" value="1"/>
</dbReference>
<dbReference type="InterPro" id="IPR016024">
    <property type="entry name" value="ARM-type_fold"/>
</dbReference>
<feature type="region of interest" description="Disordered" evidence="2">
    <location>
        <begin position="2487"/>
        <end position="2509"/>
    </location>
</feature>
<keyword evidence="1" id="KW-0175">Coiled coil</keyword>
<feature type="domain" description="Protein furry C-terminal" evidence="6">
    <location>
        <begin position="2569"/>
        <end position="2782"/>
    </location>
</feature>
<keyword evidence="8" id="KW-1185">Reference proteome</keyword>
<feature type="domain" description="Cell morphogenesis central region" evidence="5">
    <location>
        <begin position="1810"/>
        <end position="1895"/>
    </location>
</feature>
<dbReference type="PANTHER" id="PTHR12295:SF30">
    <property type="entry name" value="PROTEIN FURRY"/>
    <property type="match status" value="1"/>
</dbReference>
<dbReference type="SUPFAM" id="SSF48371">
    <property type="entry name" value="ARM repeat"/>
    <property type="match status" value="2"/>
</dbReference>
<feature type="compositionally biased region" description="Polar residues" evidence="2">
    <location>
        <begin position="905"/>
        <end position="916"/>
    </location>
</feature>
<evidence type="ECO:0000313" key="8">
    <source>
        <dbReference type="Proteomes" id="UP001165289"/>
    </source>
</evidence>
<evidence type="ECO:0000256" key="2">
    <source>
        <dbReference type="SAM" id="MobiDB-lite"/>
    </source>
</evidence>
<dbReference type="InterPro" id="IPR039867">
    <property type="entry name" value="Furry/Tao3/Mor2"/>
</dbReference>
<dbReference type="InterPro" id="IPR025614">
    <property type="entry name" value="Cell_morpho_N"/>
</dbReference>
<evidence type="ECO:0000259" key="3">
    <source>
        <dbReference type="Pfam" id="PF14222"/>
    </source>
</evidence>
<gene>
    <name evidence="7" type="ORF">LOD99_5929</name>
</gene>
<dbReference type="Pfam" id="PF14222">
    <property type="entry name" value="MOR2-PAG1_N"/>
    <property type="match status" value="1"/>
</dbReference>
<dbReference type="Pfam" id="PF19421">
    <property type="entry name" value="Fry_C"/>
    <property type="match status" value="1"/>
</dbReference>
<feature type="region of interest" description="Disordered" evidence="2">
    <location>
        <begin position="901"/>
        <end position="921"/>
    </location>
</feature>
<feature type="domain" description="Cell morphogenesis protein C-terminal" evidence="4">
    <location>
        <begin position="2019"/>
        <end position="2263"/>
    </location>
</feature>
<feature type="region of interest" description="Disordered" evidence="2">
    <location>
        <begin position="1936"/>
        <end position="1997"/>
    </location>
</feature>
<evidence type="ECO:0000259" key="5">
    <source>
        <dbReference type="Pfam" id="PF14228"/>
    </source>
</evidence>
<protein>
    <submittedName>
        <fullName evidence="7">Protein furry homolog-like</fullName>
    </submittedName>
</protein>
<sequence>MCDIPEESHHHYGAHNSPLHSNQTVHLGMHLGSGSNSLSSGEHVLKILFADFVYLSGKKIERVMKESYDSKISDTIQLVGDEVFDQLLASLRSVAEFCLPSILTTLFKWHQVELGQTGGEDTSGERTWSLERRELVVTFLFCLAVIEVLKMLHLHPVPESQIVTILNMAFSYFRCLDPPSPPGAQLSASMGTGPSSSPPVLANVRKVADLFAEMLGVLSQACYVPVHKRFLLELQINTLSPDLAINTIRGMSLLRVKMFPVEEVEAWFLFLQRCAEFLIEVKDPRIKNSMAYTLVEILIPVSIVIRLEVSLPPVKKFVDQLFSYSLELLSRKKDRYTVTIFPLLTMLLSVSQTNFFIFNWHPFLTLCLNNLRSRNSKVARIALECVYRLVWVYVVRIKCESNTQTYSRLKQVIDSLFPKGTRGLIPKDGPLHYFVRIIHVVAREKLDFALREVVMELIACKGSKPAINPERMNIGFRAFFAIADSLERQEEEPPSPSSTIVLPSGTMPRTRRNFLTHTLTDNLARQIGLQQYLPGVKRALGQILRHLDNTVGKPLLATNTQSLKNPEEILSSDRKAKVELLRTCVASIPRCSPDGYQTDELVEFLSRCTIHCDHDLNVFAFSALQSLQEHNPAIRPDIIKGVVNFILKEIPDSCPLILDMGIRMLIVLLTHWRETLAPPPPPQDKIKSKPHSPLATSADLLALRQVEALGLVLICANRQLTRKKTFELLKEALQVSLVIPSTGEEESVYSLIDKAGPQLTQVYLSQLAPEERHTVRGELINIEWLSERLSQKGVPEEAWTHCLASLFSSDLLPTHCPSTVALCWPFLSNRLLSLYSAMYPRFNASLPLPSVSGSAIRSKKFLDPQDVSLFQNYLLVSCSIVPGLSLPLSNALTPHIRQQTRESLTDSVSSQGSFTCESPPPSSEVVMTSHDLFHWILPMIKSETIEMQRSVVYALGKVHPGAFLSLMEELQPFLKEAGDKNETVRRRKRRSGMRIEVAHILEMNASMKCFTLSPLSSRPDLLILLSSYLENTRILLLLEAESDRMHKWKYTIKSHFASLVAFLYWEIGEGKWNDEAWGVLCSYDLRSQLYTFFTSSCGLPRLSEGDCSPARKYPSLEEGNSISLVSLDAMSALACCGPLFDPAGLEPDGYLINWLTCILESPVQEIQQIACRTVQSLLRHNLDCHPLLNWILSHCYTSSSQIASDLSFSALSRVFSRVSYPCEPVSLMHLSLLKSASHDPQTREEAVNLLHVLESRHLVKESLPLSVGAYVARRGDILVHHFSSHHPELTIPIFSDMVYRIDGASQTNQRSLLQLILPWLSNIELVDVLVLPLQDTQLGQHRTQSGDNKLSGLRGTGWGCHQASELVLNNLLFLTIEHSLEFSHEIEQLWGSLCFWSHNVGYIYSYLLQVIGLGLTPRMLHYAKSILCYLARTSPGPVISLLLRELSSVEIISGYLESISPPPYFQVRPGRHYLLSTTLTQSDTLVFQNDTLLKSQYQSELLMGIMGRSVSPPPRCDARSTSVYAAIPLSRSRSIGAGVITDPKGKLYENRSIWRKSQGMEFSHERLANLFLTDPAFKDTPTEARSASVSPPKLPSRSSTVGTKSTWLSNSSSVLGDEIPAWVKVWGNKTKPHPLPVPGGSVFYARLTKFLQLGVPGLPLHRCNFSLMLLTQVLVDQSDHVWERDLPLLLHVLFLGFDHLQPLVSEHCKHLLVSLLVLLANRQDPSLAAQLLMLQQQLFSQSSLFESTDSFHAEPLLVVSDPSHDILVRSRLQKVEEEIQAILSKGANSKSSSTFHLVARLLSNDLFKPIWPKDDITPQNRQLASANQINSYIQELLGILDELNYPGIRDGWSNVSLSWALGCTSRHYACRSFQICRALNIQLISSTTHQIVSRLVEAVNDSSEEVQGYVMEILLTLLSGVDQLIKSIPAPLPLPNTSDPVTPLAGKAPVKRSHRRSNSSGNIDKPTIADVRSKAPSRPVSRLSSATPSSHSIPPRRESITLATVSTHEEDQLLQVLLISLCLLTSDFTHQYSMALKLFSACLDGIAIGSPAVEDQLHTYIKSMLWEDYPGVQGLLLKGLTSSHLYEDSLKLIGRLSPLSCSSVYYPTPSLGLPRNILILLPVFVVNFSKQDELSKQFSSLIAQTCKEVSRGEESLESLGTLFQMYSLKSYHQPVHMWLASVSKFFNSAFSEHVLELAGTLLDLLEEGVPLLQKPILQILGPFVKQMNQSQPNFSNFYKSLLRCVCVFLKTPLWESCILLLQDAVCECSSLERPPTPVYNDQNLHLPGPIMRFTLDISHTLQREFRTQDQGKQKNSLAPGWDRYVPYCNTTQDLLTRALAVMTSESHPSVSRSSSVLFNSDMDKGISAFYASYTSPTPLDSPTLKQVTSPVDQDNGSYEDVDLLLHKAFNFLDEVEISDHDISSVNSNVGLPWGVKLKKPLVDTEYTPSDQLESQECQPMSGGMLDVLQSWEQEQEPVDIMVPESQDEYPSVQTAVPPPDGDTSAPSVDPWVHERTSEISLTGDDSVTDSIEGISSREISHPFSPELSDSETGGYDSSCQLLPPTSYTMFLFVEREDIEDTWVNHTSDVSGDMCQAVHTFHLFNKLFRECRDEFISLTTEACNYLTDAHKGIASKLIIVIEIIMNDWECPLVFIDHKVITGIVCVQMDKFLFFLMEIKNDFNQYNTKKRQAQESLDLLKKSLRSLHPGEDYTESNTSIDMSPSSKLSPQGLVLCRALYRMHFQFLVFLGSYNKLLGIVESWRYLDDVFDISNQLEPVRKQLGTFLSPESTPTCEGVVLEKKFMFGSPGKSRKLMNSSELERSLKLTRVERHKSHGASKSMHQLDGQDTGVKRNKSMSTISYPLLNPYVCTSPPQPIKSPPPDLDISSAHTATNRISHYLATGGIQEAIHTLNEARIKFPSDSLGTGPEDNLECLLLILAQSFLYNHSGVLGLTGGSQHLGEVHNNLMANNVNLYALLEHYED</sequence>
<evidence type="ECO:0000256" key="1">
    <source>
        <dbReference type="SAM" id="Coils"/>
    </source>
</evidence>
<proteinExistence type="predicted"/>
<feature type="compositionally biased region" description="Polar residues" evidence="2">
    <location>
        <begin position="1982"/>
        <end position="1992"/>
    </location>
</feature>
<dbReference type="GO" id="GO:0000902">
    <property type="term" value="P:cell morphogenesis"/>
    <property type="evidence" value="ECO:0007669"/>
    <property type="project" value="InterPro"/>
</dbReference>
<dbReference type="InterPro" id="IPR029473">
    <property type="entry name" value="MOR2-PAG1_mid"/>
</dbReference>
<dbReference type="GO" id="GO:0030427">
    <property type="term" value="C:site of polarized growth"/>
    <property type="evidence" value="ECO:0007669"/>
    <property type="project" value="TreeGrafter"/>
</dbReference>
<feature type="region of interest" description="Disordered" evidence="2">
    <location>
        <begin position="1581"/>
        <end position="1602"/>
    </location>
</feature>
<feature type="domain" description="Cell morphogenesis central region" evidence="5">
    <location>
        <begin position="1169"/>
        <end position="1408"/>
    </location>
</feature>
<dbReference type="InterPro" id="IPR025481">
    <property type="entry name" value="Cell_Morphogen_C"/>
</dbReference>
<dbReference type="EMBL" id="JAKMXF010000312">
    <property type="protein sequence ID" value="KAI6650250.1"/>
    <property type="molecule type" value="Genomic_DNA"/>
</dbReference>
<feature type="domain" description="Cell morphogenesis protein N-terminal" evidence="3">
    <location>
        <begin position="131"/>
        <end position="672"/>
    </location>
</feature>
<evidence type="ECO:0000259" key="4">
    <source>
        <dbReference type="Pfam" id="PF14225"/>
    </source>
</evidence>
<dbReference type="Pfam" id="PF14228">
    <property type="entry name" value="MOR2-PAG1_mid"/>
    <property type="match status" value="4"/>
</dbReference>
<dbReference type="Pfam" id="PF14225">
    <property type="entry name" value="MOR2-PAG1_C"/>
    <property type="match status" value="1"/>
</dbReference>
<evidence type="ECO:0000259" key="6">
    <source>
        <dbReference type="Pfam" id="PF19421"/>
    </source>
</evidence>